<dbReference type="RefSeq" id="XP_075102360.1">
    <property type="nucleotide sequence ID" value="XM_075246259.1"/>
</dbReference>
<proteinExistence type="predicted"/>
<sequence length="446" mass="47574">MDSQESQAGHHQNQHHHQSPHPHLHSFPQHHQSQHHQQQHTPPHGHPMMMARPQQQHQPQQHPQHQHPQHQQQQHPQQQQQANSYAVSNNVPTHNNNNSSVMMQQLQHQQHQHQNQQQNSGFPFNSAVNTASASAVQQPNLDYSDASSPRAATTGFSIEPVRKKRGRPRKYSPDGNIALGLSPTPVTPISSVVPTNTDSGGGGDVEGTSSENPSKKARGRPPSSSKKQLDALGAAGVGFTPHVITVNVGELAVQYDANLFPRLQDIASKIIAFSQQGPRTVCILSANGAICNVTLRQPAMGGGTVSYEGRFEIISLSGSFLRSESNDSSRASGLSVSLAGSDGRVLGGGVAGMLMAATPVQVIVGSFIAEGKKPKSKAPSSTPPSNMLNFGAPVTETSPPSQGASSDSSDENGNSPFHHEPGPFGNAGQPMHGMSMFANMGWPKSL</sequence>
<protein>
    <submittedName>
        <fullName evidence="2">AT-hook motif nuclear-localized protein 10-like isoform X1</fullName>
    </submittedName>
</protein>
<accession>A0AC58TYQ7</accession>
<name>A0AC58TYQ7_TOBAC</name>
<organism evidence="1 2">
    <name type="scientific">Nicotiana tabacum</name>
    <name type="common">Common tobacco</name>
    <dbReference type="NCBI Taxonomy" id="4097"/>
    <lineage>
        <taxon>Eukaryota</taxon>
        <taxon>Viridiplantae</taxon>
        <taxon>Streptophyta</taxon>
        <taxon>Embryophyta</taxon>
        <taxon>Tracheophyta</taxon>
        <taxon>Spermatophyta</taxon>
        <taxon>Magnoliopsida</taxon>
        <taxon>eudicotyledons</taxon>
        <taxon>Gunneridae</taxon>
        <taxon>Pentapetalae</taxon>
        <taxon>asterids</taxon>
        <taxon>lamiids</taxon>
        <taxon>Solanales</taxon>
        <taxon>Solanaceae</taxon>
        <taxon>Nicotianoideae</taxon>
        <taxon>Nicotianeae</taxon>
        <taxon>Nicotiana</taxon>
    </lineage>
</organism>
<reference evidence="2" key="2">
    <citation type="submission" date="2025-08" db="UniProtKB">
        <authorList>
            <consortium name="RefSeq"/>
        </authorList>
    </citation>
    <scope>IDENTIFICATION</scope>
    <source>
        <tissue evidence="2">Leaf</tissue>
    </source>
</reference>
<gene>
    <name evidence="2" type="primary">LOC107821720</name>
</gene>
<keyword evidence="1" id="KW-1185">Reference proteome</keyword>
<evidence type="ECO:0000313" key="2">
    <source>
        <dbReference type="RefSeq" id="XP_075102360.1"/>
    </source>
</evidence>
<evidence type="ECO:0000313" key="1">
    <source>
        <dbReference type="Proteomes" id="UP000790787"/>
    </source>
</evidence>
<dbReference type="Proteomes" id="UP000790787">
    <property type="component" value="Chromosome 23"/>
</dbReference>
<reference evidence="1" key="1">
    <citation type="journal article" date="2014" name="Nat. Commun.">
        <title>The tobacco genome sequence and its comparison with those of tomato and potato.</title>
        <authorList>
            <person name="Sierro N."/>
            <person name="Battey J.N."/>
            <person name="Ouadi S."/>
            <person name="Bakaher N."/>
            <person name="Bovet L."/>
            <person name="Willig A."/>
            <person name="Goepfert S."/>
            <person name="Peitsch M.C."/>
            <person name="Ivanov N.V."/>
        </authorList>
    </citation>
    <scope>NUCLEOTIDE SEQUENCE [LARGE SCALE GENOMIC DNA]</scope>
</reference>